<evidence type="ECO:0000259" key="3">
    <source>
        <dbReference type="PROSITE" id="PS50001"/>
    </source>
</evidence>
<feature type="domain" description="SH2" evidence="3">
    <location>
        <begin position="356"/>
        <end position="452"/>
    </location>
</feature>
<evidence type="ECO:0000256" key="1">
    <source>
        <dbReference type="ARBA" id="ARBA00022999"/>
    </source>
</evidence>
<organism evidence="4">
    <name type="scientific">Trichuris suis</name>
    <name type="common">pig whipworm</name>
    <dbReference type="NCBI Taxonomy" id="68888"/>
    <lineage>
        <taxon>Eukaryota</taxon>
        <taxon>Metazoa</taxon>
        <taxon>Ecdysozoa</taxon>
        <taxon>Nematoda</taxon>
        <taxon>Enoplea</taxon>
        <taxon>Dorylaimia</taxon>
        <taxon>Trichinellida</taxon>
        <taxon>Trichuridae</taxon>
        <taxon>Trichuris</taxon>
    </lineage>
</organism>
<dbReference type="AlphaFoldDB" id="A0A085NH73"/>
<gene>
    <name evidence="4" type="ORF">M514_13682</name>
</gene>
<accession>A0A085NH73</accession>
<dbReference type="PANTHER" id="PTHR15127:SF32">
    <property type="entry name" value="HEAVYWEIGHT, ISOFORM A"/>
    <property type="match status" value="1"/>
</dbReference>
<reference evidence="4" key="1">
    <citation type="journal article" date="2014" name="Nat. Genet.">
        <title>Genome and transcriptome of the porcine whipworm Trichuris suis.</title>
        <authorList>
            <person name="Jex A.R."/>
            <person name="Nejsum P."/>
            <person name="Schwarz E.M."/>
            <person name="Hu L."/>
            <person name="Young N.D."/>
            <person name="Hall R.S."/>
            <person name="Korhonen P.K."/>
            <person name="Liao S."/>
            <person name="Thamsborg S."/>
            <person name="Xia J."/>
            <person name="Xu P."/>
            <person name="Wang S."/>
            <person name="Scheerlinck J.P."/>
            <person name="Hofmann A."/>
            <person name="Sternberg P.W."/>
            <person name="Wang J."/>
            <person name="Gasser R.B."/>
        </authorList>
    </citation>
    <scope>NUCLEOTIDE SEQUENCE [LARGE SCALE GENOMIC DNA]</scope>
    <source>
        <strain evidence="4">DCEP-RM93F</strain>
    </source>
</reference>
<evidence type="ECO:0000313" key="4">
    <source>
        <dbReference type="EMBL" id="KFD68819.1"/>
    </source>
</evidence>
<dbReference type="GO" id="GO:0001784">
    <property type="term" value="F:phosphotyrosine residue binding"/>
    <property type="evidence" value="ECO:0007669"/>
    <property type="project" value="TreeGrafter"/>
</dbReference>
<dbReference type="PANTHER" id="PTHR15127">
    <property type="entry name" value="HEAVYWEIGHT, ISOFORM A"/>
    <property type="match status" value="1"/>
</dbReference>
<dbReference type="OrthoDB" id="5914531at2759"/>
<dbReference type="PRINTS" id="PR00401">
    <property type="entry name" value="SH2DOMAIN"/>
</dbReference>
<dbReference type="InterPro" id="IPR036860">
    <property type="entry name" value="SH2_dom_sf"/>
</dbReference>
<dbReference type="EMBL" id="KL367501">
    <property type="protein sequence ID" value="KFD68819.1"/>
    <property type="molecule type" value="Genomic_DNA"/>
</dbReference>
<keyword evidence="1 2" id="KW-0727">SH2 domain</keyword>
<dbReference type="SUPFAM" id="SSF55550">
    <property type="entry name" value="SH2 domain"/>
    <property type="match status" value="1"/>
</dbReference>
<dbReference type="Pfam" id="PF00017">
    <property type="entry name" value="SH2"/>
    <property type="match status" value="1"/>
</dbReference>
<dbReference type="Proteomes" id="UP000030758">
    <property type="component" value="Unassembled WGS sequence"/>
</dbReference>
<sequence>MFLGVCAGRRVMGNSLRKGRIWSTKRSRKDKAVPRNDKAIQEVPAASAKSLNYATCCVADNRCSPASATEVTSNTSAPAKPTTTECCETVTYDVPWDRVNSSLEVAPDEVVSRFDVVPVVNEVDRPIVNEECSASATRRQEMDIYDEPWEKAVTYGEAPVYGKGPIESNGGLTSRRRTVTQAISFQPNNIFNHGRRQTLRKKFDSENLVTSQSNVDNRSPSVINAALRRRHGLGIQRAMLTYADSYISPSAPPANENAFHLVVVDDSPRQDISFESGTSDRDFSSESPENYGSIFCLSMDSPTKDGAVSDLSADSVIACNIADNSAMISISKQKNLHPIPEGHVNGGTYSFEKQKWYHGRITRQQAEERMAFQKNGAFLVRRTGSENSDEYALTVRVGADIMHMKIQKDPFNRWIIGAYSLPFLSISDMVKFYSVQKLPIQGVRHVRLSSPVMP</sequence>
<dbReference type="PROSITE" id="PS50001">
    <property type="entry name" value="SH2"/>
    <property type="match status" value="1"/>
</dbReference>
<dbReference type="InterPro" id="IPR051846">
    <property type="entry name" value="SH2_domain_adapters"/>
</dbReference>
<evidence type="ECO:0000256" key="2">
    <source>
        <dbReference type="PROSITE-ProRule" id="PRU00191"/>
    </source>
</evidence>
<dbReference type="Gene3D" id="3.30.505.10">
    <property type="entry name" value="SH2 domain"/>
    <property type="match status" value="1"/>
</dbReference>
<proteinExistence type="predicted"/>
<dbReference type="InterPro" id="IPR000980">
    <property type="entry name" value="SH2"/>
</dbReference>
<name>A0A085NH73_9BILA</name>
<protein>
    <recommendedName>
        <fullName evidence="3">SH2 domain-containing protein</fullName>
    </recommendedName>
</protein>
<dbReference type="SMART" id="SM00252">
    <property type="entry name" value="SH2"/>
    <property type="match status" value="1"/>
</dbReference>